<evidence type="ECO:0000313" key="3">
    <source>
        <dbReference type="Proteomes" id="UP000546007"/>
    </source>
</evidence>
<dbReference type="GeneID" id="93102044"/>
<proteinExistence type="predicted"/>
<dbReference type="Gene3D" id="3.40.50.2000">
    <property type="entry name" value="Glycogen Phosphorylase B"/>
    <property type="match status" value="1"/>
</dbReference>
<organism evidence="2 3">
    <name type="scientific">Butyricimonas faecihominis</name>
    <dbReference type="NCBI Taxonomy" id="1472416"/>
    <lineage>
        <taxon>Bacteria</taxon>
        <taxon>Pseudomonadati</taxon>
        <taxon>Bacteroidota</taxon>
        <taxon>Bacteroidia</taxon>
        <taxon>Bacteroidales</taxon>
        <taxon>Odoribacteraceae</taxon>
        <taxon>Butyricimonas</taxon>
    </lineage>
</organism>
<dbReference type="RefSeq" id="WP_164719686.1">
    <property type="nucleotide sequence ID" value="NZ_AP028155.1"/>
</dbReference>
<comment type="caution">
    <text evidence="2">The sequence shown here is derived from an EMBL/GenBank/DDBJ whole genome shotgun (WGS) entry which is preliminary data.</text>
</comment>
<dbReference type="Pfam" id="PF00534">
    <property type="entry name" value="Glycos_transf_1"/>
    <property type="match status" value="1"/>
</dbReference>
<keyword evidence="3" id="KW-1185">Reference proteome</keyword>
<evidence type="ECO:0000313" key="2">
    <source>
        <dbReference type="EMBL" id="MBB4026316.1"/>
    </source>
</evidence>
<feature type="domain" description="Glycosyl transferase family 1" evidence="1">
    <location>
        <begin position="164"/>
        <end position="328"/>
    </location>
</feature>
<reference evidence="2 3" key="1">
    <citation type="submission" date="2020-08" db="EMBL/GenBank/DDBJ databases">
        <title>Genomic Encyclopedia of Type Strains, Phase IV (KMG-IV): sequencing the most valuable type-strain genomes for metagenomic binning, comparative biology and taxonomic classification.</title>
        <authorList>
            <person name="Goeker M."/>
        </authorList>
    </citation>
    <scope>NUCLEOTIDE SEQUENCE [LARGE SCALE GENOMIC DNA]</scope>
    <source>
        <strain evidence="2 3">DSM 105721</strain>
    </source>
</reference>
<accession>A0A7W6MYV2</accession>
<protein>
    <submittedName>
        <fullName evidence="2">Glycosyltransferase involved in cell wall biosynthesis</fullName>
    </submittedName>
</protein>
<evidence type="ECO:0000259" key="1">
    <source>
        <dbReference type="Pfam" id="PF00534"/>
    </source>
</evidence>
<name>A0A7W6MYV2_9BACT</name>
<sequence>MKKVLVLGAFGYFCNQLDGQTIKTRNVYNLLHERYAGKVWRADTLKLKKNPLLLLDLLWKLIKCNTLIIIPCLNNLTYIFPVVYYLSKIFGYEIIHICIGGWQVEYFKGDERFASHPFQLSLSKKIKAFMPEMEKVDNDLKLEFGFNNTVVLTNFREIDISIVNRNNTRTLKLVFLSRINKKKGYPTVFNFAQYVRENGLDITITFYGMVESDDKEDFMFCVSQFPDIVTYGGLLSQEIISRTLVNYDLMLFPTRYYTEGLPGTIIDAYIANLPVIATEWKHAREFIKDGETGFIVRFDNCQKEFDARIMELYNNRKKLSVMKCNAKKEALRFTETNGWQVLSKYL</sequence>
<dbReference type="SUPFAM" id="SSF53756">
    <property type="entry name" value="UDP-Glycosyltransferase/glycogen phosphorylase"/>
    <property type="match status" value="1"/>
</dbReference>
<dbReference type="EMBL" id="JACIES010000005">
    <property type="protein sequence ID" value="MBB4026316.1"/>
    <property type="molecule type" value="Genomic_DNA"/>
</dbReference>
<dbReference type="PANTHER" id="PTHR12526">
    <property type="entry name" value="GLYCOSYLTRANSFERASE"/>
    <property type="match status" value="1"/>
</dbReference>
<dbReference type="Proteomes" id="UP000546007">
    <property type="component" value="Unassembled WGS sequence"/>
</dbReference>
<dbReference type="GO" id="GO:0016757">
    <property type="term" value="F:glycosyltransferase activity"/>
    <property type="evidence" value="ECO:0007669"/>
    <property type="project" value="InterPro"/>
</dbReference>
<keyword evidence="2" id="KW-0808">Transferase</keyword>
<dbReference type="AlphaFoldDB" id="A0A7W6MYV2"/>
<gene>
    <name evidence="2" type="ORF">GGR14_002110</name>
</gene>
<dbReference type="InterPro" id="IPR001296">
    <property type="entry name" value="Glyco_trans_1"/>
</dbReference>
<dbReference type="PANTHER" id="PTHR12526:SF630">
    <property type="entry name" value="GLYCOSYLTRANSFERASE"/>
    <property type="match status" value="1"/>
</dbReference>